<gene>
    <name evidence="1" type="ORF">CcaverHIS019_0509570</name>
</gene>
<evidence type="ECO:0000313" key="1">
    <source>
        <dbReference type="EMBL" id="BEI93329.1"/>
    </source>
</evidence>
<dbReference type="RefSeq" id="XP_060458594.1">
    <property type="nucleotide sequence ID" value="XM_060602174.1"/>
</dbReference>
<dbReference type="Proteomes" id="UP001233271">
    <property type="component" value="Chromosome 5"/>
</dbReference>
<keyword evidence="2" id="KW-1185">Reference proteome</keyword>
<dbReference type="GeneID" id="85497199"/>
<sequence>MVLRDCTHLTPAWFTLVCAGSTRGAWREGLSSIAHHGVYGDGYVVYKSQHGQNFVRFPEGWLSTGLTAQFTSNPGRKVVNEPDVVTAIGRLLRTRGNGESLAHWSGIYPTFEGNLHRLIDFMWRNVSALEGPHDGAIMNHRFAGPGTLVLGFLPTTRI</sequence>
<evidence type="ECO:0000313" key="2">
    <source>
        <dbReference type="Proteomes" id="UP001233271"/>
    </source>
</evidence>
<dbReference type="KEGG" id="ccac:CcaHIS019_0509570"/>
<protein>
    <submittedName>
        <fullName evidence="1">Uncharacterized protein</fullName>
    </submittedName>
</protein>
<reference evidence="1" key="1">
    <citation type="journal article" date="2023" name="BMC Genomics">
        <title>Chromosome-level genome assemblies of Cutaneotrichosporon spp. (Trichosporonales, Basidiomycota) reveal imbalanced evolution between nucleotide sequences and chromosome synteny.</title>
        <authorList>
            <person name="Kobayashi Y."/>
            <person name="Kayamori A."/>
            <person name="Aoki K."/>
            <person name="Shiwa Y."/>
            <person name="Matsutani M."/>
            <person name="Fujita N."/>
            <person name="Sugita T."/>
            <person name="Iwasaki W."/>
            <person name="Tanaka N."/>
            <person name="Takashima M."/>
        </authorList>
    </citation>
    <scope>NUCLEOTIDE SEQUENCE</scope>
    <source>
        <strain evidence="1">HIS019</strain>
    </source>
</reference>
<name>A0AA48QX95_9TREE</name>
<dbReference type="EMBL" id="AP028216">
    <property type="protein sequence ID" value="BEI93329.1"/>
    <property type="molecule type" value="Genomic_DNA"/>
</dbReference>
<dbReference type="AlphaFoldDB" id="A0AA48QX95"/>
<proteinExistence type="predicted"/>
<organism evidence="1 2">
    <name type="scientific">Cutaneotrichosporon cavernicola</name>
    <dbReference type="NCBI Taxonomy" id="279322"/>
    <lineage>
        <taxon>Eukaryota</taxon>
        <taxon>Fungi</taxon>
        <taxon>Dikarya</taxon>
        <taxon>Basidiomycota</taxon>
        <taxon>Agaricomycotina</taxon>
        <taxon>Tremellomycetes</taxon>
        <taxon>Trichosporonales</taxon>
        <taxon>Trichosporonaceae</taxon>
        <taxon>Cutaneotrichosporon</taxon>
    </lineage>
</organism>
<accession>A0AA48QX95</accession>